<dbReference type="InterPro" id="IPR016181">
    <property type="entry name" value="Acyl_CoA_acyltransferase"/>
</dbReference>
<dbReference type="AlphaFoldDB" id="A0A383S6D8"/>
<evidence type="ECO:0000256" key="2">
    <source>
        <dbReference type="ARBA" id="ARBA00023315"/>
    </source>
</evidence>
<name>A0A383S6D8_9ACTN</name>
<organism evidence="3 4">
    <name type="scientific">Propionibacterium australiense</name>
    <dbReference type="NCBI Taxonomy" id="119981"/>
    <lineage>
        <taxon>Bacteria</taxon>
        <taxon>Bacillati</taxon>
        <taxon>Actinomycetota</taxon>
        <taxon>Actinomycetes</taxon>
        <taxon>Propionibacteriales</taxon>
        <taxon>Propionibacteriaceae</taxon>
        <taxon>Propionibacterium</taxon>
    </lineage>
</organism>
<evidence type="ECO:0000313" key="4">
    <source>
        <dbReference type="Proteomes" id="UP000263928"/>
    </source>
</evidence>
<keyword evidence="1 3" id="KW-0808">Transferase</keyword>
<dbReference type="CDD" id="cd04301">
    <property type="entry name" value="NAT_SF"/>
    <property type="match status" value="1"/>
</dbReference>
<dbReference type="Gene3D" id="3.40.630.30">
    <property type="match status" value="1"/>
</dbReference>
<dbReference type="EC" id="2.3.1.-" evidence="3"/>
<dbReference type="Pfam" id="PF00583">
    <property type="entry name" value="Acetyltransf_1"/>
    <property type="match status" value="1"/>
</dbReference>
<dbReference type="EMBL" id="UNQJ01000009">
    <property type="protein sequence ID" value="SYZ33548.1"/>
    <property type="molecule type" value="Genomic_DNA"/>
</dbReference>
<dbReference type="InterPro" id="IPR000182">
    <property type="entry name" value="GNAT_dom"/>
</dbReference>
<dbReference type="Proteomes" id="UP000263928">
    <property type="component" value="Unassembled WGS sequence"/>
</dbReference>
<dbReference type="PROSITE" id="PS51186">
    <property type="entry name" value="GNAT"/>
    <property type="match status" value="1"/>
</dbReference>
<accession>A0A383S6D8</accession>
<dbReference type="GO" id="GO:0016747">
    <property type="term" value="F:acyltransferase activity, transferring groups other than amino-acyl groups"/>
    <property type="evidence" value="ECO:0007669"/>
    <property type="project" value="InterPro"/>
</dbReference>
<dbReference type="RefSeq" id="WP_182482069.1">
    <property type="nucleotide sequence ID" value="NZ_LR134442.1"/>
</dbReference>
<keyword evidence="2 3" id="KW-0012">Acyltransferase</keyword>
<proteinExistence type="predicted"/>
<dbReference type="PANTHER" id="PTHR43072:SF23">
    <property type="entry name" value="UPF0039 PROTEIN C11D3.02C"/>
    <property type="match status" value="1"/>
</dbReference>
<evidence type="ECO:0000256" key="1">
    <source>
        <dbReference type="ARBA" id="ARBA00022679"/>
    </source>
</evidence>
<dbReference type="PANTHER" id="PTHR43072">
    <property type="entry name" value="N-ACETYLTRANSFERASE"/>
    <property type="match status" value="1"/>
</dbReference>
<protein>
    <submittedName>
        <fullName evidence="3">Acetyltransferase (GNAT) domain</fullName>
        <ecNumber evidence="3">2.3.1.-</ecNumber>
    </submittedName>
</protein>
<keyword evidence="4" id="KW-1185">Reference proteome</keyword>
<evidence type="ECO:0000313" key="3">
    <source>
        <dbReference type="EMBL" id="SYZ33548.1"/>
    </source>
</evidence>
<dbReference type="SUPFAM" id="SSF55729">
    <property type="entry name" value="Acyl-CoA N-acyltransferases (Nat)"/>
    <property type="match status" value="1"/>
</dbReference>
<sequence length="173" mass="18520">MPGTILLRPAAASDAAAITAIHNAQGVATTASYELHPGTAAERAEWLARQQREGFPVLVAVDGDDTVLGFAAYGRFRELPGYDLTVEHSVYVAPDHEHAGIGLLLMAELIDLARQAGLHAMVGVVDADNTASLAFHERLGFTNHGVLPQVGRKFGRWLDVAMLVRLLDDSPDT</sequence>
<reference evidence="4" key="1">
    <citation type="submission" date="2018-08" db="EMBL/GenBank/DDBJ databases">
        <authorList>
            <person name="Hornung B."/>
        </authorList>
    </citation>
    <scope>NUCLEOTIDE SEQUENCE [LARGE SCALE GENOMIC DNA]</scope>
</reference>
<gene>
    <name evidence="3" type="ORF">PROPAUS_1467</name>
</gene>